<dbReference type="SUPFAM" id="SSF50978">
    <property type="entry name" value="WD40 repeat-like"/>
    <property type="match status" value="1"/>
</dbReference>
<dbReference type="OrthoDB" id="427795at2759"/>
<evidence type="ECO:0000313" key="9">
    <source>
        <dbReference type="Proteomes" id="UP000237144"/>
    </source>
</evidence>
<feature type="repeat" description="WD" evidence="6">
    <location>
        <begin position="381"/>
        <end position="413"/>
    </location>
</feature>
<dbReference type="GO" id="GO:0006325">
    <property type="term" value="P:chromatin organization"/>
    <property type="evidence" value="ECO:0007669"/>
    <property type="project" value="UniProtKB-KW"/>
</dbReference>
<keyword evidence="4" id="KW-0156">Chromatin regulator</keyword>
<dbReference type="PROSITE" id="PS50294">
    <property type="entry name" value="WD_REPEATS_REGION"/>
    <property type="match status" value="2"/>
</dbReference>
<evidence type="ECO:0000256" key="2">
    <source>
        <dbReference type="ARBA" id="ARBA00022574"/>
    </source>
</evidence>
<sequence>MATEADETSTLYKSINEEYKIWKKNSPFLYDLVITHALDWPSLTCQWLPDKETPADKDYTVHRLLLATHTSGEDNNYLQIATVHLPKPQSELSIDKYDDERGEIGAHTATEPRVQITQSINHTGEVNRARYMPQNPDLIATKTVMGEVYVFDRTKHPSQPIGTECKPNITLRGHTKEGYGLSWNPLKGKEGHLLSASEDTTVCHWSVRGLSRLIPDVRGYTKGNSSLDPLNVCKGHTSIVEDVAWHNLNEDVFASVGDDRMLLLWDTRGQSGAMKPTSRVQAHDAEVNAVAFAPHNENILLTGSADKTVALWDLRNLKLKLHTFESHQEEVLQLAWSPTNETIFASASGDRRINLWDVSKIGLEQTPEDAEDGPPELMFVHGGHTSRPTDIAWSPNEPWTLCSAAEDNVLQIWTPSSTLANAEPAVEEIELE</sequence>
<gene>
    <name evidence="8" type="ORF">BMF94_4316</name>
</gene>
<evidence type="ECO:0000256" key="3">
    <source>
        <dbReference type="ARBA" id="ARBA00022737"/>
    </source>
</evidence>
<evidence type="ECO:0000256" key="6">
    <source>
        <dbReference type="PROSITE-ProRule" id="PRU00221"/>
    </source>
</evidence>
<dbReference type="InterPro" id="IPR015943">
    <property type="entry name" value="WD40/YVTN_repeat-like_dom_sf"/>
</dbReference>
<feature type="repeat" description="WD" evidence="6">
    <location>
        <begin position="324"/>
        <end position="359"/>
    </location>
</feature>
<dbReference type="InterPro" id="IPR022052">
    <property type="entry name" value="Histone-bd_RBBP4-like_N"/>
</dbReference>
<dbReference type="InterPro" id="IPR019775">
    <property type="entry name" value="WD40_repeat_CS"/>
</dbReference>
<feature type="domain" description="Histone-binding protein RBBP4-like N-terminal" evidence="7">
    <location>
        <begin position="17"/>
        <end position="87"/>
    </location>
</feature>
<dbReference type="PROSITE" id="PS00678">
    <property type="entry name" value="WD_REPEATS_1"/>
    <property type="match status" value="1"/>
</dbReference>
<keyword evidence="9" id="KW-1185">Reference proteome</keyword>
<dbReference type="InterPro" id="IPR020472">
    <property type="entry name" value="WD40_PAC1"/>
</dbReference>
<comment type="caution">
    <text evidence="8">The sequence shown here is derived from an EMBL/GenBank/DDBJ whole genome shotgun (WGS) entry which is preliminary data.</text>
</comment>
<dbReference type="InterPro" id="IPR050459">
    <property type="entry name" value="WD_repeat_RBAP46/RBAP48/MSI1"/>
</dbReference>
<evidence type="ECO:0000259" key="7">
    <source>
        <dbReference type="Pfam" id="PF12265"/>
    </source>
</evidence>
<evidence type="ECO:0000256" key="4">
    <source>
        <dbReference type="ARBA" id="ARBA00022853"/>
    </source>
</evidence>
<dbReference type="PANTHER" id="PTHR22850">
    <property type="entry name" value="WD40 REPEAT FAMILY"/>
    <property type="match status" value="1"/>
</dbReference>
<dbReference type="Pfam" id="PF12265">
    <property type="entry name" value="CAF1C_H4-bd"/>
    <property type="match status" value="1"/>
</dbReference>
<comment type="subcellular location">
    <subcellularLocation>
        <location evidence="1">Nucleus</location>
    </subcellularLocation>
</comment>
<evidence type="ECO:0000256" key="1">
    <source>
        <dbReference type="ARBA" id="ARBA00004123"/>
    </source>
</evidence>
<feature type="repeat" description="WD" evidence="6">
    <location>
        <begin position="280"/>
        <end position="316"/>
    </location>
</feature>
<dbReference type="STRING" id="741276.A0A2S5B6T9"/>
<dbReference type="AlphaFoldDB" id="A0A2S5B6T9"/>
<dbReference type="GO" id="GO:0005634">
    <property type="term" value="C:nucleus"/>
    <property type="evidence" value="ECO:0007669"/>
    <property type="project" value="UniProtKB-SubCell"/>
</dbReference>
<reference evidence="8 9" key="1">
    <citation type="journal article" date="2018" name="Front. Microbiol.">
        <title>Prospects for Fungal Bioremediation of Acidic Radioactive Waste Sites: Characterization and Genome Sequence of Rhodotorula taiwanensis MD1149.</title>
        <authorList>
            <person name="Tkavc R."/>
            <person name="Matrosova V.Y."/>
            <person name="Grichenko O.E."/>
            <person name="Gostincar C."/>
            <person name="Volpe R.P."/>
            <person name="Klimenkova P."/>
            <person name="Gaidamakova E.K."/>
            <person name="Zhou C.E."/>
            <person name="Stewart B.J."/>
            <person name="Lyman M.G."/>
            <person name="Malfatti S.A."/>
            <person name="Rubinfeld B."/>
            <person name="Courtot M."/>
            <person name="Singh J."/>
            <person name="Dalgard C.L."/>
            <person name="Hamilton T."/>
            <person name="Frey K.G."/>
            <person name="Gunde-Cimerman N."/>
            <person name="Dugan L."/>
            <person name="Daly M.J."/>
        </authorList>
    </citation>
    <scope>NUCLEOTIDE SEQUENCE [LARGE SCALE GENOMIC DNA]</scope>
    <source>
        <strain evidence="8 9">MD1149</strain>
    </source>
</reference>
<dbReference type="PRINTS" id="PR00320">
    <property type="entry name" value="GPROTEINBRPT"/>
</dbReference>
<dbReference type="PROSITE" id="PS50082">
    <property type="entry name" value="WD_REPEATS_2"/>
    <property type="match status" value="4"/>
</dbReference>
<proteinExistence type="predicted"/>
<keyword evidence="2 6" id="KW-0853">WD repeat</keyword>
<accession>A0A2S5B6T9</accession>
<keyword evidence="5" id="KW-0539">Nucleus</keyword>
<feature type="repeat" description="WD" evidence="6">
    <location>
        <begin position="233"/>
        <end position="275"/>
    </location>
</feature>
<organism evidence="8 9">
    <name type="scientific">Rhodotorula taiwanensis</name>
    <dbReference type="NCBI Taxonomy" id="741276"/>
    <lineage>
        <taxon>Eukaryota</taxon>
        <taxon>Fungi</taxon>
        <taxon>Dikarya</taxon>
        <taxon>Basidiomycota</taxon>
        <taxon>Pucciniomycotina</taxon>
        <taxon>Microbotryomycetes</taxon>
        <taxon>Sporidiobolales</taxon>
        <taxon>Sporidiobolaceae</taxon>
        <taxon>Rhodotorula</taxon>
    </lineage>
</organism>
<dbReference type="EMBL" id="PJQD01000048">
    <property type="protein sequence ID" value="POY72490.1"/>
    <property type="molecule type" value="Genomic_DNA"/>
</dbReference>
<protein>
    <recommendedName>
        <fullName evidence="7">Histone-binding protein RBBP4-like N-terminal domain-containing protein</fullName>
    </recommendedName>
</protein>
<evidence type="ECO:0000256" key="5">
    <source>
        <dbReference type="ARBA" id="ARBA00023242"/>
    </source>
</evidence>
<dbReference type="InterPro" id="IPR001680">
    <property type="entry name" value="WD40_rpt"/>
</dbReference>
<dbReference type="InterPro" id="IPR036322">
    <property type="entry name" value="WD40_repeat_dom_sf"/>
</dbReference>
<dbReference type="Gene3D" id="2.130.10.10">
    <property type="entry name" value="YVTN repeat-like/Quinoprotein amine dehydrogenase"/>
    <property type="match status" value="1"/>
</dbReference>
<evidence type="ECO:0000313" key="8">
    <source>
        <dbReference type="EMBL" id="POY72490.1"/>
    </source>
</evidence>
<name>A0A2S5B6T9_9BASI</name>
<dbReference type="Proteomes" id="UP000237144">
    <property type="component" value="Unassembled WGS sequence"/>
</dbReference>
<dbReference type="Pfam" id="PF00400">
    <property type="entry name" value="WD40"/>
    <property type="match status" value="4"/>
</dbReference>
<keyword evidence="3" id="KW-0677">Repeat</keyword>
<dbReference type="SMART" id="SM00320">
    <property type="entry name" value="WD40"/>
    <property type="match status" value="6"/>
</dbReference>